<feature type="region of interest" description="Disordered" evidence="1">
    <location>
        <begin position="54"/>
        <end position="81"/>
    </location>
</feature>
<name>A0A9D4KXS3_DREPO</name>
<gene>
    <name evidence="2" type="ORF">DPMN_090472</name>
</gene>
<reference evidence="2" key="2">
    <citation type="submission" date="2020-11" db="EMBL/GenBank/DDBJ databases">
        <authorList>
            <person name="McCartney M.A."/>
            <person name="Auch B."/>
            <person name="Kono T."/>
            <person name="Mallez S."/>
            <person name="Becker A."/>
            <person name="Gohl D.M."/>
            <person name="Silverstein K.A.T."/>
            <person name="Koren S."/>
            <person name="Bechman K.B."/>
            <person name="Herman A."/>
            <person name="Abrahante J.E."/>
            <person name="Garbe J."/>
        </authorList>
    </citation>
    <scope>NUCLEOTIDE SEQUENCE</scope>
    <source>
        <strain evidence="2">Duluth1</strain>
        <tissue evidence="2">Whole animal</tissue>
    </source>
</reference>
<evidence type="ECO:0000313" key="2">
    <source>
        <dbReference type="EMBL" id="KAH3848123.1"/>
    </source>
</evidence>
<reference evidence="2" key="1">
    <citation type="journal article" date="2019" name="bioRxiv">
        <title>The Genome of the Zebra Mussel, Dreissena polymorpha: A Resource for Invasive Species Research.</title>
        <authorList>
            <person name="McCartney M.A."/>
            <person name="Auch B."/>
            <person name="Kono T."/>
            <person name="Mallez S."/>
            <person name="Zhang Y."/>
            <person name="Obille A."/>
            <person name="Becker A."/>
            <person name="Abrahante J.E."/>
            <person name="Garbe J."/>
            <person name="Badalamenti J.P."/>
            <person name="Herman A."/>
            <person name="Mangelson H."/>
            <person name="Liachko I."/>
            <person name="Sullivan S."/>
            <person name="Sone E.D."/>
            <person name="Koren S."/>
            <person name="Silverstein K.A.T."/>
            <person name="Beckman K.B."/>
            <person name="Gohl D.M."/>
        </authorList>
    </citation>
    <scope>NUCLEOTIDE SEQUENCE</scope>
    <source>
        <strain evidence="2">Duluth1</strain>
        <tissue evidence="2">Whole animal</tissue>
    </source>
</reference>
<comment type="caution">
    <text evidence="2">The sequence shown here is derived from an EMBL/GenBank/DDBJ whole genome shotgun (WGS) entry which is preliminary data.</text>
</comment>
<accession>A0A9D4KXS3</accession>
<proteinExistence type="predicted"/>
<dbReference type="Proteomes" id="UP000828390">
    <property type="component" value="Unassembled WGS sequence"/>
</dbReference>
<evidence type="ECO:0000256" key="1">
    <source>
        <dbReference type="SAM" id="MobiDB-lite"/>
    </source>
</evidence>
<keyword evidence="3" id="KW-1185">Reference proteome</keyword>
<sequence>MNYSPFTVRLTVKTCCILHILMRIRYPTMQNALVDHDDRRGDMVPGEWRRGRNLEDTRNVNTRGHNTYSNKTRQDREKHSEALGQLSSGICAIARQDGATLEIEIKCNIFVE</sequence>
<dbReference type="AlphaFoldDB" id="A0A9D4KXS3"/>
<evidence type="ECO:0000313" key="3">
    <source>
        <dbReference type="Proteomes" id="UP000828390"/>
    </source>
</evidence>
<dbReference type="EMBL" id="JAIWYP010000003">
    <property type="protein sequence ID" value="KAH3848123.1"/>
    <property type="molecule type" value="Genomic_DNA"/>
</dbReference>
<protein>
    <submittedName>
        <fullName evidence="2">Uncharacterized protein</fullName>
    </submittedName>
</protein>
<feature type="compositionally biased region" description="Polar residues" evidence="1">
    <location>
        <begin position="59"/>
        <end position="71"/>
    </location>
</feature>
<organism evidence="2 3">
    <name type="scientific">Dreissena polymorpha</name>
    <name type="common">Zebra mussel</name>
    <name type="synonym">Mytilus polymorpha</name>
    <dbReference type="NCBI Taxonomy" id="45954"/>
    <lineage>
        <taxon>Eukaryota</taxon>
        <taxon>Metazoa</taxon>
        <taxon>Spiralia</taxon>
        <taxon>Lophotrochozoa</taxon>
        <taxon>Mollusca</taxon>
        <taxon>Bivalvia</taxon>
        <taxon>Autobranchia</taxon>
        <taxon>Heteroconchia</taxon>
        <taxon>Euheterodonta</taxon>
        <taxon>Imparidentia</taxon>
        <taxon>Neoheterodontei</taxon>
        <taxon>Myida</taxon>
        <taxon>Dreissenoidea</taxon>
        <taxon>Dreissenidae</taxon>
        <taxon>Dreissena</taxon>
    </lineage>
</organism>
<feature type="compositionally biased region" description="Basic and acidic residues" evidence="1">
    <location>
        <begin position="72"/>
        <end position="81"/>
    </location>
</feature>